<keyword evidence="2" id="KW-0472">Membrane</keyword>
<keyword evidence="2" id="KW-0812">Transmembrane</keyword>
<dbReference type="EMBL" id="VTUU01000010">
    <property type="protein sequence ID" value="KAA1171459.1"/>
    <property type="molecule type" value="Genomic_DNA"/>
</dbReference>
<evidence type="ECO:0000313" key="4">
    <source>
        <dbReference type="Proteomes" id="UP000323161"/>
    </source>
</evidence>
<name>A0A5B0VBQ0_9GAMM</name>
<comment type="caution">
    <text evidence="3">The sequence shown here is derived from an EMBL/GenBank/DDBJ whole genome shotgun (WGS) entry which is preliminary data.</text>
</comment>
<organism evidence="3 4">
    <name type="scientific">Marinobacter salinexigens</name>
    <dbReference type="NCBI Taxonomy" id="2919747"/>
    <lineage>
        <taxon>Bacteria</taxon>
        <taxon>Pseudomonadati</taxon>
        <taxon>Pseudomonadota</taxon>
        <taxon>Gammaproteobacteria</taxon>
        <taxon>Pseudomonadales</taxon>
        <taxon>Marinobacteraceae</taxon>
        <taxon>Marinobacter</taxon>
    </lineage>
</organism>
<keyword evidence="4" id="KW-1185">Reference proteome</keyword>
<feature type="transmembrane region" description="Helical" evidence="2">
    <location>
        <begin position="197"/>
        <end position="223"/>
    </location>
</feature>
<feature type="region of interest" description="Disordered" evidence="1">
    <location>
        <begin position="467"/>
        <end position="487"/>
    </location>
</feature>
<protein>
    <recommendedName>
        <fullName evidence="5">B box-type domain-containing protein</fullName>
    </recommendedName>
</protein>
<feature type="transmembrane region" description="Helical" evidence="2">
    <location>
        <begin position="243"/>
        <end position="264"/>
    </location>
</feature>
<dbReference type="AlphaFoldDB" id="A0A5B0VBQ0"/>
<evidence type="ECO:0008006" key="5">
    <source>
        <dbReference type="Google" id="ProtNLM"/>
    </source>
</evidence>
<gene>
    <name evidence="3" type="ORF">FWJ25_16570</name>
</gene>
<reference evidence="3 4" key="1">
    <citation type="submission" date="2019-08" db="EMBL/GenBank/DDBJ databases">
        <title>Marinobacter ZYF650 sp. nov., a marine bacterium isolated from seawater of the Mariana trench.</title>
        <authorList>
            <person name="Ahmad W."/>
        </authorList>
    </citation>
    <scope>NUCLEOTIDE SEQUENCE [LARGE SCALE GENOMIC DNA]</scope>
    <source>
        <strain evidence="3 4">ZYF650</strain>
    </source>
</reference>
<accession>A0A5B0VBQ0</accession>
<dbReference type="Gene3D" id="1.25.40.10">
    <property type="entry name" value="Tetratricopeptide repeat domain"/>
    <property type="match status" value="1"/>
</dbReference>
<evidence type="ECO:0000256" key="2">
    <source>
        <dbReference type="SAM" id="Phobius"/>
    </source>
</evidence>
<proteinExistence type="predicted"/>
<keyword evidence="2" id="KW-1133">Transmembrane helix</keyword>
<dbReference type="Proteomes" id="UP000323161">
    <property type="component" value="Unassembled WGS sequence"/>
</dbReference>
<feature type="transmembrane region" description="Helical" evidence="2">
    <location>
        <begin position="77"/>
        <end position="108"/>
    </location>
</feature>
<sequence length="487" mass="54445">MKHDCHYHPGEPAKWHCGDCQVHYCSRCMPDADVRQRRALCPHCSKSMRYLGAATEVVPFWNRVGAFFRYPFHTDPLIVIAICTLVPLIAPANLAGILVWLALAFALIKYTYEVINHTAEGHLKPPPVSAAFTGSGFSIVFLQLLVFILMGGLVGAAAMVGGPILMMLAVAFVVLALPASIMVLAMERAVGPAVNPMNLAVLISRIGAPYFLLYGYLILLTLASGAAQDFAVNHFPLWVAQPLAGFLNSTFTLILFHMLGYLLFQYQEELGFASDIQDEGPTEQQHERSRSARFDADIDMNLKDGNYDRVLSMLKEALKKDPENALRIGQLYQLSTARNDVAELYRYHPRIFGWLAIRNDGENMATLLETLQQAEPNFRLEDPELAVQCARTLYHRAQFKPVLRLLQDFHKRFPESDQLAPAYLLVAQTLANGLGQWEKASAFLTFIQKRCVNHPLHEQITTYLEQASKKEPLKGPKASFAMPDQEG</sequence>
<feature type="transmembrane region" description="Helical" evidence="2">
    <location>
        <begin position="129"/>
        <end position="158"/>
    </location>
</feature>
<feature type="transmembrane region" description="Helical" evidence="2">
    <location>
        <begin position="164"/>
        <end position="185"/>
    </location>
</feature>
<dbReference type="InterPro" id="IPR011990">
    <property type="entry name" value="TPR-like_helical_dom_sf"/>
</dbReference>
<evidence type="ECO:0000313" key="3">
    <source>
        <dbReference type="EMBL" id="KAA1171459.1"/>
    </source>
</evidence>
<dbReference type="RefSeq" id="WP_149601378.1">
    <property type="nucleotide sequence ID" value="NZ_VTUU01000010.1"/>
</dbReference>
<evidence type="ECO:0000256" key="1">
    <source>
        <dbReference type="SAM" id="MobiDB-lite"/>
    </source>
</evidence>